<evidence type="ECO:0000256" key="8">
    <source>
        <dbReference type="SAM" id="Phobius"/>
    </source>
</evidence>
<dbReference type="SUPFAM" id="SSF53448">
    <property type="entry name" value="Nucleotide-diphospho-sugar transferases"/>
    <property type="match status" value="1"/>
</dbReference>
<dbReference type="OrthoDB" id="3647at2759"/>
<sequence>MYWMRYRGEQMEETTRPERRNPNPKPQIQSQEKEKEHAGSVTMIPFTFRRVLKYTFVALSIFALLGSLRFANNQTRFQAFLQRQYITWKDFPISYADALKAKDWDTLLQTYDYKKNFPTVEYNHDDATATRNIPPIIHFIWFRNLYETKAEITSIPSKGSEAPEHCRRYNPDYTINIWNASAARDLLEQHYAWFLPTYDAYRYPIQRVDAVKYFLLWHYGGIYMDMDIACRRSMDPLLPFPAWFPEASPLGVNNDLMATRSRHPVIRLMLENLHARNLNLIFPYLTIFWSTGPQFTGDLLKRWFLQFGGKYVPGESKVDADPSEWFVLPQEFYSEEFTFFGHSPGGTWHEDDVAVVLWFVAHPVVFWFLVFTVLTGLTMFIIRLRRSSNNQRSKDTGLGIRGI</sequence>
<keyword evidence="6 8" id="KW-0472">Membrane</keyword>
<evidence type="ECO:0000256" key="1">
    <source>
        <dbReference type="ARBA" id="ARBA00004370"/>
    </source>
</evidence>
<keyword evidence="9" id="KW-1185">Reference proteome</keyword>
<reference evidence="10" key="2">
    <citation type="submission" date="2020-04" db="EMBL/GenBank/DDBJ databases">
        <authorList>
            <consortium name="NCBI Genome Project"/>
        </authorList>
    </citation>
    <scope>NUCLEOTIDE SEQUENCE</scope>
    <source>
        <strain evidence="10">CBS 342.82</strain>
    </source>
</reference>
<organism evidence="10">
    <name type="scientific">Dissoconium aciculare CBS 342.82</name>
    <dbReference type="NCBI Taxonomy" id="1314786"/>
    <lineage>
        <taxon>Eukaryota</taxon>
        <taxon>Fungi</taxon>
        <taxon>Dikarya</taxon>
        <taxon>Ascomycota</taxon>
        <taxon>Pezizomycotina</taxon>
        <taxon>Dothideomycetes</taxon>
        <taxon>Dothideomycetidae</taxon>
        <taxon>Mycosphaerellales</taxon>
        <taxon>Dissoconiaceae</taxon>
        <taxon>Dissoconium</taxon>
    </lineage>
</organism>
<accession>A0A6J3M570</accession>
<dbReference type="Proteomes" id="UP000504637">
    <property type="component" value="Unplaced"/>
</dbReference>
<reference evidence="10" key="1">
    <citation type="submission" date="2020-01" db="EMBL/GenBank/DDBJ databases">
        <authorList>
            <consortium name="DOE Joint Genome Institute"/>
            <person name="Haridas S."/>
            <person name="Albert R."/>
            <person name="Binder M."/>
            <person name="Bloem J."/>
            <person name="Labutti K."/>
            <person name="Salamov A."/>
            <person name="Andreopoulos B."/>
            <person name="Baker S.E."/>
            <person name="Barry K."/>
            <person name="Bills G."/>
            <person name="Bluhm B.H."/>
            <person name="Cannon C."/>
            <person name="Castanera R."/>
            <person name="Culley D.E."/>
            <person name="Daum C."/>
            <person name="Ezra D."/>
            <person name="Gonzalez J.B."/>
            <person name="Henrissat B."/>
            <person name="Kuo A."/>
            <person name="Liang C."/>
            <person name="Lipzen A."/>
            <person name="Lutzoni F."/>
            <person name="Magnuson J."/>
            <person name="Mondo S."/>
            <person name="Nolan M."/>
            <person name="Ohm R."/>
            <person name="Pangilinan J."/>
            <person name="Park H.-J."/>
            <person name="Ramirez L."/>
            <person name="Alfaro M."/>
            <person name="Sun H."/>
            <person name="Tritt A."/>
            <person name="Yoshinaga Y."/>
            <person name="Zwiers L.-H."/>
            <person name="Turgeon B.G."/>
            <person name="Goodwin S.B."/>
            <person name="Spatafora J.W."/>
            <person name="Crous P.W."/>
            <person name="Grigoriev I.V."/>
        </authorList>
    </citation>
    <scope>NUCLEOTIDE SEQUENCE</scope>
    <source>
        <strain evidence="10">CBS 342.82</strain>
    </source>
</reference>
<name>A0A6J3M570_9PEZI</name>
<dbReference type="RefSeq" id="XP_033460237.1">
    <property type="nucleotide sequence ID" value="XM_033603174.1"/>
</dbReference>
<dbReference type="PANTHER" id="PTHR32385">
    <property type="entry name" value="MANNOSYL PHOSPHORYLINOSITOL CERAMIDE SYNTHASE"/>
    <property type="match status" value="1"/>
</dbReference>
<dbReference type="InterPro" id="IPR051706">
    <property type="entry name" value="Glycosyltransferase_domain"/>
</dbReference>
<dbReference type="GO" id="GO:0016020">
    <property type="term" value="C:membrane"/>
    <property type="evidence" value="ECO:0007669"/>
    <property type="project" value="UniProtKB-SubCell"/>
</dbReference>
<evidence type="ECO:0000313" key="9">
    <source>
        <dbReference type="Proteomes" id="UP000504637"/>
    </source>
</evidence>
<comment type="similarity">
    <text evidence="2">Belongs to the glycosyltransferase 32 family.</text>
</comment>
<dbReference type="Pfam" id="PF04488">
    <property type="entry name" value="Gly_transf_sug"/>
    <property type="match status" value="1"/>
</dbReference>
<keyword evidence="5 8" id="KW-1133">Transmembrane helix</keyword>
<evidence type="ECO:0000256" key="3">
    <source>
        <dbReference type="ARBA" id="ARBA00022679"/>
    </source>
</evidence>
<dbReference type="AlphaFoldDB" id="A0A6J3M570"/>
<dbReference type="InterPro" id="IPR029044">
    <property type="entry name" value="Nucleotide-diphossugar_trans"/>
</dbReference>
<feature type="transmembrane region" description="Helical" evidence="8">
    <location>
        <begin position="51"/>
        <end position="71"/>
    </location>
</feature>
<evidence type="ECO:0000256" key="4">
    <source>
        <dbReference type="ARBA" id="ARBA00022692"/>
    </source>
</evidence>
<evidence type="ECO:0000256" key="7">
    <source>
        <dbReference type="SAM" id="MobiDB-lite"/>
    </source>
</evidence>
<dbReference type="GO" id="GO:0000030">
    <property type="term" value="F:mannosyltransferase activity"/>
    <property type="evidence" value="ECO:0007669"/>
    <property type="project" value="TreeGrafter"/>
</dbReference>
<feature type="transmembrane region" description="Helical" evidence="8">
    <location>
        <begin position="364"/>
        <end position="384"/>
    </location>
</feature>
<feature type="compositionally biased region" description="Basic and acidic residues" evidence="7">
    <location>
        <begin position="1"/>
        <end position="21"/>
    </location>
</feature>
<feature type="region of interest" description="Disordered" evidence="7">
    <location>
        <begin position="1"/>
        <end position="36"/>
    </location>
</feature>
<proteinExistence type="inferred from homology"/>
<dbReference type="GO" id="GO:0051999">
    <property type="term" value="P:mannosyl-inositol phosphorylceramide biosynthetic process"/>
    <property type="evidence" value="ECO:0007669"/>
    <property type="project" value="TreeGrafter"/>
</dbReference>
<evidence type="ECO:0000256" key="5">
    <source>
        <dbReference type="ARBA" id="ARBA00022989"/>
    </source>
</evidence>
<evidence type="ECO:0000256" key="6">
    <source>
        <dbReference type="ARBA" id="ARBA00023136"/>
    </source>
</evidence>
<evidence type="ECO:0000256" key="2">
    <source>
        <dbReference type="ARBA" id="ARBA00009003"/>
    </source>
</evidence>
<keyword evidence="3" id="KW-0808">Transferase</keyword>
<dbReference type="PANTHER" id="PTHR32385:SF20">
    <property type="entry name" value="MANNOSYL PHOSPHORYLINOSITOL CERAMIDE SYNTHASE CSH1-RELATED"/>
    <property type="match status" value="1"/>
</dbReference>
<protein>
    <submittedName>
        <fullName evidence="10">Glycosyltransferase family 32 protein</fullName>
    </submittedName>
</protein>
<keyword evidence="4 8" id="KW-0812">Transmembrane</keyword>
<dbReference type="InterPro" id="IPR007577">
    <property type="entry name" value="GlycoTrfase_DXD_sugar-bd_CS"/>
</dbReference>
<evidence type="ECO:0000313" key="10">
    <source>
        <dbReference type="RefSeq" id="XP_033460237.1"/>
    </source>
</evidence>
<comment type="subcellular location">
    <subcellularLocation>
        <location evidence="1">Membrane</location>
    </subcellularLocation>
</comment>
<reference evidence="10" key="3">
    <citation type="submission" date="2025-08" db="UniProtKB">
        <authorList>
            <consortium name="RefSeq"/>
        </authorList>
    </citation>
    <scope>IDENTIFICATION</scope>
    <source>
        <strain evidence="10">CBS 342.82</strain>
    </source>
</reference>
<dbReference type="GeneID" id="54360974"/>
<dbReference type="Gene3D" id="3.90.550.20">
    <property type="match status" value="1"/>
</dbReference>
<gene>
    <name evidence="10" type="ORF">K489DRAFT_370767</name>
</gene>